<reference evidence="1" key="1">
    <citation type="submission" date="2022-06" db="EMBL/GenBank/DDBJ databases">
        <title>Uncovering the hologenomic basis of an extraordinary plant invasion.</title>
        <authorList>
            <person name="Bieker V.C."/>
            <person name="Martin M.D."/>
            <person name="Gilbert T."/>
            <person name="Hodgins K."/>
            <person name="Battlay P."/>
            <person name="Petersen B."/>
            <person name="Wilson J."/>
        </authorList>
    </citation>
    <scope>NUCLEOTIDE SEQUENCE</scope>
    <source>
        <strain evidence="1">AA19_3_7</strain>
        <tissue evidence="1">Leaf</tissue>
    </source>
</reference>
<comment type="caution">
    <text evidence="1">The sequence shown here is derived from an EMBL/GenBank/DDBJ whole genome shotgun (WGS) entry which is preliminary data.</text>
</comment>
<dbReference type="Proteomes" id="UP001206925">
    <property type="component" value="Unassembled WGS sequence"/>
</dbReference>
<accession>A0AAD5CD21</accession>
<proteinExistence type="predicted"/>
<sequence length="13" mass="1632">MRLLFLMYGLFEV</sequence>
<evidence type="ECO:0000313" key="1">
    <source>
        <dbReference type="EMBL" id="KAI7738216.1"/>
    </source>
</evidence>
<name>A0AAD5CD21_AMBAR</name>
<protein>
    <submittedName>
        <fullName evidence="1">Uncharacterized protein</fullName>
    </submittedName>
</protein>
<organism evidence="1 2">
    <name type="scientific">Ambrosia artemisiifolia</name>
    <name type="common">Common ragweed</name>
    <dbReference type="NCBI Taxonomy" id="4212"/>
    <lineage>
        <taxon>Eukaryota</taxon>
        <taxon>Viridiplantae</taxon>
        <taxon>Streptophyta</taxon>
        <taxon>Embryophyta</taxon>
        <taxon>Tracheophyta</taxon>
        <taxon>Spermatophyta</taxon>
        <taxon>Magnoliopsida</taxon>
        <taxon>eudicotyledons</taxon>
        <taxon>Gunneridae</taxon>
        <taxon>Pentapetalae</taxon>
        <taxon>asterids</taxon>
        <taxon>campanulids</taxon>
        <taxon>Asterales</taxon>
        <taxon>Asteraceae</taxon>
        <taxon>Asteroideae</taxon>
        <taxon>Heliantheae alliance</taxon>
        <taxon>Heliantheae</taxon>
        <taxon>Ambrosia</taxon>
    </lineage>
</organism>
<dbReference type="EMBL" id="JAMZMK010008850">
    <property type="protein sequence ID" value="KAI7738216.1"/>
    <property type="molecule type" value="Genomic_DNA"/>
</dbReference>
<evidence type="ECO:0000313" key="2">
    <source>
        <dbReference type="Proteomes" id="UP001206925"/>
    </source>
</evidence>
<gene>
    <name evidence="1" type="ORF">M8C21_032885</name>
</gene>
<keyword evidence="2" id="KW-1185">Reference proteome</keyword>